<dbReference type="RefSeq" id="WP_339587341.1">
    <property type="nucleotide sequence ID" value="NZ_JBBHJZ010000002.1"/>
</dbReference>
<protein>
    <submittedName>
        <fullName evidence="2">DUF4198 domain-containing protein</fullName>
    </submittedName>
</protein>
<comment type="caution">
    <text evidence="2">The sequence shown here is derived from an EMBL/GenBank/DDBJ whole genome shotgun (WGS) entry which is preliminary data.</text>
</comment>
<keyword evidence="1" id="KW-0732">Signal</keyword>
<reference evidence="2 3" key="1">
    <citation type="submission" date="2024-03" db="EMBL/GenBank/DDBJ databases">
        <authorList>
            <person name="Jo J.-H."/>
        </authorList>
    </citation>
    <scope>NUCLEOTIDE SEQUENCE [LARGE SCALE GENOMIC DNA]</scope>
    <source>
        <strain evidence="2 3">PS1R-30</strain>
    </source>
</reference>
<feature type="chain" id="PRO_5047377873" evidence="1">
    <location>
        <begin position="21"/>
        <end position="210"/>
    </location>
</feature>
<dbReference type="Proteomes" id="UP001361239">
    <property type="component" value="Unassembled WGS sequence"/>
</dbReference>
<name>A0ABU8RWD9_9SPHN</name>
<accession>A0ABU8RWD9</accession>
<keyword evidence="3" id="KW-1185">Reference proteome</keyword>
<proteinExistence type="predicted"/>
<sequence length="210" mass="22267">MSFKHIGLSLGLLVAVPAQAHEVWVERDGAGPARIYLGEPEAPLPDGGDPEFDHLQAPKLLPASTAALARKAGYLEVAVPAGDVRVQDDNVFKPWGPEGKKQSVVYYARAGRGEARAILPLELAPATAGGDRFVLTRDGKPVADAAITVISPDKWTRSLKTDAQGGVTVPLLGKGRYLLSASQKDEGSFDTPHGQVAVLHRTTTTTFVLD</sequence>
<organism evidence="2 3">
    <name type="scientific">Novosphingobium anseongense</name>
    <dbReference type="NCBI Taxonomy" id="3133436"/>
    <lineage>
        <taxon>Bacteria</taxon>
        <taxon>Pseudomonadati</taxon>
        <taxon>Pseudomonadota</taxon>
        <taxon>Alphaproteobacteria</taxon>
        <taxon>Sphingomonadales</taxon>
        <taxon>Sphingomonadaceae</taxon>
        <taxon>Novosphingobium</taxon>
    </lineage>
</organism>
<evidence type="ECO:0000313" key="2">
    <source>
        <dbReference type="EMBL" id="MEJ5977402.1"/>
    </source>
</evidence>
<evidence type="ECO:0000313" key="3">
    <source>
        <dbReference type="Proteomes" id="UP001361239"/>
    </source>
</evidence>
<evidence type="ECO:0000256" key="1">
    <source>
        <dbReference type="SAM" id="SignalP"/>
    </source>
</evidence>
<dbReference type="SUPFAM" id="SSF49478">
    <property type="entry name" value="Cna protein B-type domain"/>
    <property type="match status" value="1"/>
</dbReference>
<dbReference type="EMBL" id="JBBHJZ010000002">
    <property type="protein sequence ID" value="MEJ5977402.1"/>
    <property type="molecule type" value="Genomic_DNA"/>
</dbReference>
<gene>
    <name evidence="2" type="ORF">WG901_12195</name>
</gene>
<feature type="signal peptide" evidence="1">
    <location>
        <begin position="1"/>
        <end position="20"/>
    </location>
</feature>